<protein>
    <submittedName>
        <fullName evidence="2">Uncharacterized protein</fullName>
    </submittedName>
</protein>
<reference evidence="2 3" key="1">
    <citation type="submission" date="2017-11" db="EMBL/GenBank/DDBJ databases">
        <title>De-novo sequencing of pomegranate (Punica granatum L.) genome.</title>
        <authorList>
            <person name="Akparov Z."/>
            <person name="Amiraslanov A."/>
            <person name="Hajiyeva S."/>
            <person name="Abbasov M."/>
            <person name="Kaur K."/>
            <person name="Hamwieh A."/>
            <person name="Solovyev V."/>
            <person name="Salamov A."/>
            <person name="Braich B."/>
            <person name="Kosarev P."/>
            <person name="Mahmoud A."/>
            <person name="Hajiyev E."/>
            <person name="Babayeva S."/>
            <person name="Izzatullayeva V."/>
            <person name="Mammadov A."/>
            <person name="Mammadov A."/>
            <person name="Sharifova S."/>
            <person name="Ojaghi J."/>
            <person name="Eynullazada K."/>
            <person name="Bayramov B."/>
            <person name="Abdulazimova A."/>
            <person name="Shahmuradov I."/>
        </authorList>
    </citation>
    <scope>NUCLEOTIDE SEQUENCE [LARGE SCALE GENOMIC DNA]</scope>
    <source>
        <strain evidence="3">cv. AG2017</strain>
        <tissue evidence="2">Leaf</tissue>
    </source>
</reference>
<proteinExistence type="predicted"/>
<dbReference type="Proteomes" id="UP000233551">
    <property type="component" value="Unassembled WGS sequence"/>
</dbReference>
<accession>A0A2I0KUZ3</accession>
<evidence type="ECO:0000313" key="3">
    <source>
        <dbReference type="Proteomes" id="UP000233551"/>
    </source>
</evidence>
<gene>
    <name evidence="2" type="ORF">CRG98_007361</name>
</gene>
<evidence type="ECO:0000313" key="2">
    <source>
        <dbReference type="EMBL" id="PKI72287.1"/>
    </source>
</evidence>
<dbReference type="EMBL" id="PGOL01000332">
    <property type="protein sequence ID" value="PKI72287.1"/>
    <property type="molecule type" value="Genomic_DNA"/>
</dbReference>
<dbReference type="AlphaFoldDB" id="A0A2I0KUZ3"/>
<evidence type="ECO:0000256" key="1">
    <source>
        <dbReference type="SAM" id="MobiDB-lite"/>
    </source>
</evidence>
<feature type="region of interest" description="Disordered" evidence="1">
    <location>
        <begin position="28"/>
        <end position="56"/>
    </location>
</feature>
<sequence>MALLGPCRPHSPRFKPFPIVCSYHATSNETRTRDPTAFEEGEVRTSAGKPRRLTAPSYGIQPWTSVAIRGMRISSTTTSVIFSHDERKSRGSGKGVERLGWTIRAIDTQGAAAAVSTRRKRDRHDNSGHGMTTPVTAPSKVGSGICRKTRRFPIGFDRFWPRDGLCGVEGVGWKL</sequence>
<comment type="caution">
    <text evidence="2">The sequence shown here is derived from an EMBL/GenBank/DDBJ whole genome shotgun (WGS) entry which is preliminary data.</text>
</comment>
<keyword evidence="3" id="KW-1185">Reference proteome</keyword>
<organism evidence="2 3">
    <name type="scientific">Punica granatum</name>
    <name type="common">Pomegranate</name>
    <dbReference type="NCBI Taxonomy" id="22663"/>
    <lineage>
        <taxon>Eukaryota</taxon>
        <taxon>Viridiplantae</taxon>
        <taxon>Streptophyta</taxon>
        <taxon>Embryophyta</taxon>
        <taxon>Tracheophyta</taxon>
        <taxon>Spermatophyta</taxon>
        <taxon>Magnoliopsida</taxon>
        <taxon>eudicotyledons</taxon>
        <taxon>Gunneridae</taxon>
        <taxon>Pentapetalae</taxon>
        <taxon>rosids</taxon>
        <taxon>malvids</taxon>
        <taxon>Myrtales</taxon>
        <taxon>Lythraceae</taxon>
        <taxon>Punica</taxon>
    </lineage>
</organism>
<name>A0A2I0KUZ3_PUNGR</name>
<feature type="region of interest" description="Disordered" evidence="1">
    <location>
        <begin position="112"/>
        <end position="142"/>
    </location>
</feature>